<dbReference type="Pfam" id="PF00651">
    <property type="entry name" value="BTB"/>
    <property type="match status" value="1"/>
</dbReference>
<dbReference type="AlphaFoldDB" id="A0AAD4QJN4"/>
<proteinExistence type="predicted"/>
<reference evidence="2" key="1">
    <citation type="journal article" date="2022" name="New Phytol.">
        <title>Evolutionary transition to the ectomycorrhizal habit in the genomes of a hyperdiverse lineage of mushroom-forming fungi.</title>
        <authorList>
            <person name="Looney B."/>
            <person name="Miyauchi S."/>
            <person name="Morin E."/>
            <person name="Drula E."/>
            <person name="Courty P.E."/>
            <person name="Kohler A."/>
            <person name="Kuo A."/>
            <person name="LaButti K."/>
            <person name="Pangilinan J."/>
            <person name="Lipzen A."/>
            <person name="Riley R."/>
            <person name="Andreopoulos W."/>
            <person name="He G."/>
            <person name="Johnson J."/>
            <person name="Nolan M."/>
            <person name="Tritt A."/>
            <person name="Barry K.W."/>
            <person name="Grigoriev I.V."/>
            <person name="Nagy L.G."/>
            <person name="Hibbett D."/>
            <person name="Henrissat B."/>
            <person name="Matheny P.B."/>
            <person name="Labbe J."/>
            <person name="Martin F.M."/>
        </authorList>
    </citation>
    <scope>NUCLEOTIDE SEQUENCE</scope>
    <source>
        <strain evidence="2">BPL690</strain>
    </source>
</reference>
<feature type="domain" description="BTB" evidence="1">
    <location>
        <begin position="337"/>
        <end position="409"/>
    </location>
</feature>
<dbReference type="Gene3D" id="3.30.710.10">
    <property type="entry name" value="Potassium Channel Kv1.1, Chain A"/>
    <property type="match status" value="1"/>
</dbReference>
<dbReference type="SUPFAM" id="SSF54695">
    <property type="entry name" value="POZ domain"/>
    <property type="match status" value="1"/>
</dbReference>
<organism evidence="2 3">
    <name type="scientific">Multifurca ochricompacta</name>
    <dbReference type="NCBI Taxonomy" id="376703"/>
    <lineage>
        <taxon>Eukaryota</taxon>
        <taxon>Fungi</taxon>
        <taxon>Dikarya</taxon>
        <taxon>Basidiomycota</taxon>
        <taxon>Agaricomycotina</taxon>
        <taxon>Agaricomycetes</taxon>
        <taxon>Russulales</taxon>
        <taxon>Russulaceae</taxon>
        <taxon>Multifurca</taxon>
    </lineage>
</organism>
<name>A0AAD4QJN4_9AGAM</name>
<evidence type="ECO:0000313" key="3">
    <source>
        <dbReference type="Proteomes" id="UP001203297"/>
    </source>
</evidence>
<dbReference type="InterPro" id="IPR000210">
    <property type="entry name" value="BTB/POZ_dom"/>
</dbReference>
<comment type="caution">
    <text evidence="2">The sequence shown here is derived from an EMBL/GenBank/DDBJ whole genome shotgun (WGS) entry which is preliminary data.</text>
</comment>
<protein>
    <recommendedName>
        <fullName evidence="1">BTB domain-containing protein</fullName>
    </recommendedName>
</protein>
<dbReference type="PROSITE" id="PS50097">
    <property type="entry name" value="BTB"/>
    <property type="match status" value="1"/>
</dbReference>
<sequence>MQTPTPFMSKVITPETLPSLSVVSFDADKLLFNFPESDTILRSCDFYEFSVLNFYIFHSSPILGEHILASPNTDVATSLPIVQLPETGSVLFSLLSYIFPVPPILPSTLEQTMQLLSAAQKYNMDVALIHIRNHVALQEPQFIREETAFLVYSLSQKYELRQEALQAARSTLNFSPLIIEDIGYKHDMMPGAFLHELWKYHDRVRRNLTSDLEEFKTSRAPYILNGLQCTASGSPVDNYITSLKKTPALFDLTKFHMSLANPVQGQSRKGHSCTACEDMSSKEIRAFWVALTAVVHDSMTRAESDLLLLGEGTNFEGPEKSSNQSWSPTKYIDMPNADVILLSSDLARFRVHRSVLVASSPFFSDMFSLPQPSKNEAVDGLPIVHLPEDAEVLDSLISVLYPVDPLIPDSDEKILCLLSACQKYDMVAIQSRIRAEVSRRGLLSPTGAKAFRLYAIAYRERLVPEMEAAARLTLDYPMMFEYLGEVLRSFEGPALRNLTHFRQSSKLSLISCFSLLYDVPFNIWVDCLSIRKDVHPPWLNDLVRSKLLGSNGFARPLFKPSSFRGRYLEALQAHVRKEDCSYCMKTHILKGEDFCVEFESELAQARNIQCCFDESYFQDWT</sequence>
<keyword evidence="3" id="KW-1185">Reference proteome</keyword>
<accession>A0AAD4QJN4</accession>
<evidence type="ECO:0000259" key="1">
    <source>
        <dbReference type="PROSITE" id="PS50097"/>
    </source>
</evidence>
<evidence type="ECO:0000313" key="2">
    <source>
        <dbReference type="EMBL" id="KAI0295143.1"/>
    </source>
</evidence>
<dbReference type="SMART" id="SM00225">
    <property type="entry name" value="BTB"/>
    <property type="match status" value="1"/>
</dbReference>
<dbReference type="EMBL" id="WTXG01000061">
    <property type="protein sequence ID" value="KAI0295143.1"/>
    <property type="molecule type" value="Genomic_DNA"/>
</dbReference>
<dbReference type="Proteomes" id="UP001203297">
    <property type="component" value="Unassembled WGS sequence"/>
</dbReference>
<dbReference type="InterPro" id="IPR011333">
    <property type="entry name" value="SKP1/BTB/POZ_sf"/>
</dbReference>
<dbReference type="CDD" id="cd18186">
    <property type="entry name" value="BTB_POZ_ZBTB_KLHL-like"/>
    <property type="match status" value="1"/>
</dbReference>
<gene>
    <name evidence="2" type="ORF">B0F90DRAFT_1752203</name>
</gene>